<dbReference type="AlphaFoldDB" id="A0A7Y0ZPJ6"/>
<dbReference type="Gene3D" id="1.10.443.10">
    <property type="entry name" value="Intergrase catalytic core"/>
    <property type="match status" value="1"/>
</dbReference>
<evidence type="ECO:0000313" key="2">
    <source>
        <dbReference type="EMBL" id="NMX95653.1"/>
    </source>
</evidence>
<dbReference type="InterPro" id="IPR011010">
    <property type="entry name" value="DNA_brk_join_enz"/>
</dbReference>
<dbReference type="RefSeq" id="WP_134939822.1">
    <property type="nucleotide sequence ID" value="NZ_CP149793.1"/>
</dbReference>
<dbReference type="SUPFAM" id="SSF56349">
    <property type="entry name" value="DNA breaking-rejoining enzymes"/>
    <property type="match status" value="1"/>
</dbReference>
<reference evidence="2 3" key="1">
    <citation type="journal article" date="2020" name="Front. Microbiol.">
        <title>Genetic Organization of the aprX-lipA2 Operon Affects the Proteolytic Potential of Pseudomonas Species in Milk.</title>
        <authorList>
            <person name="Maier C."/>
            <person name="Huptas C."/>
            <person name="von Neubeck M."/>
            <person name="Scherer S."/>
            <person name="Wenning M."/>
            <person name="Lucking G."/>
        </authorList>
    </citation>
    <scope>NUCLEOTIDE SEQUENCE [LARGE SCALE GENOMIC DNA]</scope>
    <source>
        <strain evidence="2 3">WS 4671</strain>
    </source>
</reference>
<dbReference type="InterPro" id="IPR013762">
    <property type="entry name" value="Integrase-like_cat_sf"/>
</dbReference>
<dbReference type="OrthoDB" id="8714551at2"/>
<sequence>MPDQRLPDLTFRNVKYGPRETPLNLSLLLYNGGAATDIREFYKLVSNGRLGAPLMNRLPLIVKIHSVIQGQLAGGKSRLTAKSTIQSIREFYTWLDRNGQSPEIDSVAKLYISWTDHLLLRQRTLGNLKTATVAAKATTVGSILDQALDLTIGLYRRTSLPKRYNKKKVLGTQADKTKLKDSFEFGHALLDISNALTVEAIRGALPVKIQFRSGKVLEEWSGLRPASTVKYLIPNYGNSNGRRRVKENRERWEKDKSWRTRFPLINLRIQAEMLIFISQTGMNLAQVNRLKSGKCTYQSYLDGYQVRRVYKGRRQGEVEFEIFSDYRIIFERYLKWRKEIFQDDENGLLFPESSPQQRSLDLSPKFYATQKRCKALGVRYIPASELRKTRINWLVRTSHDPVLTAEIAQHTQETLLRIYDQPHHQSATVEISKFHNLLSGTYEPPSPGVCINPIATLEENAPKRAPSPNCANPAGCLFCTHHRDIDTADHIWSLASYRHYKTLELTFNHLTNKSEKEHPAHVTIERITGKLKQFKSSSSLRASWVSEALDLIDEGSFHPKWDGFIRLIEARE</sequence>
<comment type="caution">
    <text evidence="2">The sequence shown here is derived from an EMBL/GenBank/DDBJ whole genome shotgun (WGS) entry which is preliminary data.</text>
</comment>
<organism evidence="2 3">
    <name type="scientific">Pseudomonas veronii</name>
    <dbReference type="NCBI Taxonomy" id="76761"/>
    <lineage>
        <taxon>Bacteria</taxon>
        <taxon>Pseudomonadati</taxon>
        <taxon>Pseudomonadota</taxon>
        <taxon>Gammaproteobacteria</taxon>
        <taxon>Pseudomonadales</taxon>
        <taxon>Pseudomonadaceae</taxon>
        <taxon>Pseudomonas</taxon>
    </lineage>
</organism>
<evidence type="ECO:0000256" key="1">
    <source>
        <dbReference type="ARBA" id="ARBA00023172"/>
    </source>
</evidence>
<protein>
    <submittedName>
        <fullName evidence="2">Site-specific integrase</fullName>
    </submittedName>
</protein>
<dbReference type="GO" id="GO:0006310">
    <property type="term" value="P:DNA recombination"/>
    <property type="evidence" value="ECO:0007669"/>
    <property type="project" value="UniProtKB-KW"/>
</dbReference>
<keyword evidence="1" id="KW-0233">DNA recombination</keyword>
<gene>
    <name evidence="2" type="ORF">HBO43_03485</name>
</gene>
<evidence type="ECO:0000313" key="3">
    <source>
        <dbReference type="Proteomes" id="UP000552560"/>
    </source>
</evidence>
<dbReference type="GO" id="GO:0003677">
    <property type="term" value="F:DNA binding"/>
    <property type="evidence" value="ECO:0007669"/>
    <property type="project" value="InterPro"/>
</dbReference>
<dbReference type="GO" id="GO:0015074">
    <property type="term" value="P:DNA integration"/>
    <property type="evidence" value="ECO:0007669"/>
    <property type="project" value="InterPro"/>
</dbReference>
<name>A0A7Y0ZPJ6_PSEVE</name>
<proteinExistence type="predicted"/>
<accession>A0A7Y0ZPJ6</accession>
<dbReference type="EMBL" id="JAAQWE010000002">
    <property type="protein sequence ID" value="NMX95653.1"/>
    <property type="molecule type" value="Genomic_DNA"/>
</dbReference>
<dbReference type="Proteomes" id="UP000552560">
    <property type="component" value="Unassembled WGS sequence"/>
</dbReference>